<comment type="caution">
    <text evidence="1">The sequence shown here is derived from an EMBL/GenBank/DDBJ whole genome shotgun (WGS) entry which is preliminary data.</text>
</comment>
<reference evidence="1" key="1">
    <citation type="submission" date="2020-04" db="EMBL/GenBank/DDBJ databases">
        <authorList>
            <person name="Alioto T."/>
            <person name="Alioto T."/>
            <person name="Gomez Garrido J."/>
        </authorList>
    </citation>
    <scope>NUCLEOTIDE SEQUENCE</scope>
    <source>
        <strain evidence="1">A484AB</strain>
    </source>
</reference>
<keyword evidence="2" id="KW-1185">Reference proteome</keyword>
<proteinExistence type="predicted"/>
<dbReference type="EMBL" id="CACRXK020007500">
    <property type="protein sequence ID" value="CAB4012409.1"/>
    <property type="molecule type" value="Genomic_DNA"/>
</dbReference>
<dbReference type="OrthoDB" id="10593078at2759"/>
<feature type="non-terminal residue" evidence="1">
    <location>
        <position position="1"/>
    </location>
</feature>
<dbReference type="AlphaFoldDB" id="A0A7D9EKW8"/>
<gene>
    <name evidence="1" type="ORF">PACLA_8A078184</name>
</gene>
<name>A0A7D9EKW8_PARCT</name>
<organism evidence="1 2">
    <name type="scientific">Paramuricea clavata</name>
    <name type="common">Red gorgonian</name>
    <name type="synonym">Violescent sea-whip</name>
    <dbReference type="NCBI Taxonomy" id="317549"/>
    <lineage>
        <taxon>Eukaryota</taxon>
        <taxon>Metazoa</taxon>
        <taxon>Cnidaria</taxon>
        <taxon>Anthozoa</taxon>
        <taxon>Octocorallia</taxon>
        <taxon>Malacalcyonacea</taxon>
        <taxon>Plexauridae</taxon>
        <taxon>Paramuricea</taxon>
    </lineage>
</organism>
<sequence>INSKVPNVVAQRTSQVRVLDPEVVPSVDEAVQMYLHAGGTITPESTFGVDPLANYDNLIRRREQLFSQNIGSSINIFNNVISGDGTLMETAILFFLNTTVNISPLGLAV</sequence>
<accession>A0A7D9EKW8</accession>
<dbReference type="Proteomes" id="UP001152795">
    <property type="component" value="Unassembled WGS sequence"/>
</dbReference>
<evidence type="ECO:0000313" key="2">
    <source>
        <dbReference type="Proteomes" id="UP001152795"/>
    </source>
</evidence>
<evidence type="ECO:0000313" key="1">
    <source>
        <dbReference type="EMBL" id="CAB4012409.1"/>
    </source>
</evidence>
<protein>
    <submittedName>
        <fullName evidence="1">Uncharacterized protein</fullName>
    </submittedName>
</protein>